<keyword evidence="2 3" id="KW-0040">ANK repeat</keyword>
<feature type="region of interest" description="Disordered" evidence="4">
    <location>
        <begin position="450"/>
        <end position="544"/>
    </location>
</feature>
<accession>A0ABR3XXQ6</accession>
<dbReference type="PANTHER" id="PTHR24173:SF74">
    <property type="entry name" value="ANKYRIN REPEAT DOMAIN-CONTAINING PROTEIN 16"/>
    <property type="match status" value="1"/>
</dbReference>
<keyword evidence="7" id="KW-1185">Reference proteome</keyword>
<feature type="compositionally biased region" description="Basic and acidic residues" evidence="4">
    <location>
        <begin position="333"/>
        <end position="346"/>
    </location>
</feature>
<feature type="region of interest" description="Disordered" evidence="4">
    <location>
        <begin position="358"/>
        <end position="433"/>
    </location>
</feature>
<sequence length="573" mass="64849">MTRIKLYGIHRAVLRGDKVRLKCLVRRRKKLVDLRVEKNQCTPIMLAALCGQYQIARFLIDQGAQQQAKDGSGRTAADYAKGDDTFINSQLRAYKGYQCQINKNSRSLVYQLLCQPPTSRDVKERSFRPFFIVSSKGRFTVSRSVRSFSTGHHLRNKAMAFIATSGTSAVEMATISGWKSRGGPVTGLLDNAKYTSAVREVCTIMGFQLPAYPWDCAARHVADSGQGLRGIWAASHCEKKLAVYWVQNLLREMLCTDDFSRLGEVKKLPIPTQRRSATIYLTRRPCSSCRRFVAELGRITGVNFCLIPRPSFGKRAAAKRLPHRLLPFLAKPKRPESPCPAEREGAEVMDESCDTLSVEGDDRESIVSGGEGVLETRRRQPSAPDHWERLRDEKGENYHVPPRRGSMLTPIPLQQRREGTSPSTSPTNPVSAQNGQSLYFEHHRRTKSIVLARPSVEERRQVRLRPRRRESTDSGSVYLPPKAYRIGKPKTSKPKPRVPRSSSQSSARLRLAGRYNYRKDINRKQPTPTGLRKPSSAPTKKTSFLRQKARESLMVARNTLTRNIGYRQQRNEI</sequence>
<feature type="repeat" description="ANK" evidence="3">
    <location>
        <begin position="39"/>
        <end position="71"/>
    </location>
</feature>
<feature type="compositionally biased region" description="Basic and acidic residues" evidence="4">
    <location>
        <begin position="385"/>
        <end position="397"/>
    </location>
</feature>
<dbReference type="PANTHER" id="PTHR24173">
    <property type="entry name" value="ANKYRIN REPEAT CONTAINING"/>
    <property type="match status" value="1"/>
</dbReference>
<keyword evidence="1" id="KW-0677">Repeat</keyword>
<dbReference type="SUPFAM" id="SSF48403">
    <property type="entry name" value="Ankyrin repeat"/>
    <property type="match status" value="1"/>
</dbReference>
<evidence type="ECO:0000256" key="3">
    <source>
        <dbReference type="PROSITE-ProRule" id="PRU00023"/>
    </source>
</evidence>
<feature type="compositionally biased region" description="Low complexity" evidence="4">
    <location>
        <begin position="420"/>
        <end position="429"/>
    </location>
</feature>
<dbReference type="InterPro" id="IPR057517">
    <property type="entry name" value="SsdA-like_C"/>
</dbReference>
<feature type="compositionally biased region" description="Basic residues" evidence="4">
    <location>
        <begin position="485"/>
        <end position="498"/>
    </location>
</feature>
<protein>
    <recommendedName>
        <fullName evidence="5">Single-strand DNA deaminase toxin A-like C-terminal domain-containing protein</fullName>
    </recommendedName>
</protein>
<dbReference type="Gene3D" id="1.25.40.20">
    <property type="entry name" value="Ankyrin repeat-containing domain"/>
    <property type="match status" value="1"/>
</dbReference>
<dbReference type="Proteomes" id="UP001586593">
    <property type="component" value="Unassembled WGS sequence"/>
</dbReference>
<evidence type="ECO:0000259" key="5">
    <source>
        <dbReference type="Pfam" id="PF24120"/>
    </source>
</evidence>
<dbReference type="InterPro" id="IPR036770">
    <property type="entry name" value="Ankyrin_rpt-contain_sf"/>
</dbReference>
<evidence type="ECO:0000313" key="7">
    <source>
        <dbReference type="Proteomes" id="UP001586593"/>
    </source>
</evidence>
<dbReference type="PROSITE" id="PS50088">
    <property type="entry name" value="ANK_REPEAT"/>
    <property type="match status" value="1"/>
</dbReference>
<dbReference type="InterPro" id="IPR002110">
    <property type="entry name" value="Ankyrin_rpt"/>
</dbReference>
<comment type="caution">
    <text evidence="6">The sequence shown here is derived from an EMBL/GenBank/DDBJ whole genome shotgun (WGS) entry which is preliminary data.</text>
</comment>
<dbReference type="Pfam" id="PF24120">
    <property type="entry name" value="SsdA_C"/>
    <property type="match status" value="1"/>
</dbReference>
<dbReference type="Pfam" id="PF12796">
    <property type="entry name" value="Ank_2"/>
    <property type="match status" value="1"/>
</dbReference>
<name>A0ABR3XXQ6_9PEZI</name>
<evidence type="ECO:0000256" key="1">
    <source>
        <dbReference type="ARBA" id="ARBA00022737"/>
    </source>
</evidence>
<feature type="compositionally biased region" description="Low complexity" evidence="4">
    <location>
        <begin position="499"/>
        <end position="510"/>
    </location>
</feature>
<reference evidence="6 7" key="1">
    <citation type="journal article" date="2024" name="Commun. Biol.">
        <title>Comparative genomic analysis of thermophilic fungi reveals convergent evolutionary adaptations and gene losses.</title>
        <authorList>
            <person name="Steindorff A.S."/>
            <person name="Aguilar-Pontes M.V."/>
            <person name="Robinson A.J."/>
            <person name="Andreopoulos B."/>
            <person name="LaButti K."/>
            <person name="Kuo A."/>
            <person name="Mondo S."/>
            <person name="Riley R."/>
            <person name="Otillar R."/>
            <person name="Haridas S."/>
            <person name="Lipzen A."/>
            <person name="Grimwood J."/>
            <person name="Schmutz J."/>
            <person name="Clum A."/>
            <person name="Reid I.D."/>
            <person name="Moisan M.C."/>
            <person name="Butler G."/>
            <person name="Nguyen T.T.M."/>
            <person name="Dewar K."/>
            <person name="Conant G."/>
            <person name="Drula E."/>
            <person name="Henrissat B."/>
            <person name="Hansel C."/>
            <person name="Singer S."/>
            <person name="Hutchinson M.I."/>
            <person name="de Vries R.P."/>
            <person name="Natvig D.O."/>
            <person name="Powell A.J."/>
            <person name="Tsang A."/>
            <person name="Grigoriev I.V."/>
        </authorList>
    </citation>
    <scope>NUCLEOTIDE SEQUENCE [LARGE SCALE GENOMIC DNA]</scope>
    <source>
        <strain evidence="6 7">ATCC 24622</strain>
    </source>
</reference>
<feature type="domain" description="Single-strand DNA deaminase toxin A-like C-terminal" evidence="5">
    <location>
        <begin position="173"/>
        <end position="242"/>
    </location>
</feature>
<evidence type="ECO:0000313" key="6">
    <source>
        <dbReference type="EMBL" id="KAL1880786.1"/>
    </source>
</evidence>
<evidence type="ECO:0000256" key="4">
    <source>
        <dbReference type="SAM" id="MobiDB-lite"/>
    </source>
</evidence>
<feature type="region of interest" description="Disordered" evidence="4">
    <location>
        <begin position="332"/>
        <end position="351"/>
    </location>
</feature>
<dbReference type="PROSITE" id="PS50297">
    <property type="entry name" value="ANK_REP_REGION"/>
    <property type="match status" value="1"/>
</dbReference>
<gene>
    <name evidence="6" type="ORF">VTK73DRAFT_5171</name>
</gene>
<organism evidence="6 7">
    <name type="scientific">Phialemonium thermophilum</name>
    <dbReference type="NCBI Taxonomy" id="223376"/>
    <lineage>
        <taxon>Eukaryota</taxon>
        <taxon>Fungi</taxon>
        <taxon>Dikarya</taxon>
        <taxon>Ascomycota</taxon>
        <taxon>Pezizomycotina</taxon>
        <taxon>Sordariomycetes</taxon>
        <taxon>Sordariomycetidae</taxon>
        <taxon>Cephalothecales</taxon>
        <taxon>Cephalothecaceae</taxon>
        <taxon>Phialemonium</taxon>
    </lineage>
</organism>
<dbReference type="EMBL" id="JAZHXJ010000029">
    <property type="protein sequence ID" value="KAL1880786.1"/>
    <property type="molecule type" value="Genomic_DNA"/>
</dbReference>
<proteinExistence type="predicted"/>
<evidence type="ECO:0000256" key="2">
    <source>
        <dbReference type="ARBA" id="ARBA00023043"/>
    </source>
</evidence>